<dbReference type="PATRIC" id="fig|56193.3.peg.714"/>
<dbReference type="InterPro" id="IPR004360">
    <property type="entry name" value="Glyas_Fos-R_dOase_dom"/>
</dbReference>
<dbReference type="RefSeq" id="WP_046762184.1">
    <property type="nucleotide sequence ID" value="NZ_LBIC01000001.1"/>
</dbReference>
<proteinExistence type="predicted"/>
<comment type="caution">
    <text evidence="2">The sequence shown here is derived from an EMBL/GenBank/DDBJ whole genome shotgun (WGS) entry which is preliminary data.</text>
</comment>
<keyword evidence="3" id="KW-1185">Reference proteome</keyword>
<name>A0A0M3AYX5_9SPHN</name>
<accession>A0A0M3AYX5</accession>
<gene>
    <name evidence="2" type="ORF">YP76_03500</name>
</gene>
<evidence type="ECO:0000259" key="1">
    <source>
        <dbReference type="PROSITE" id="PS51819"/>
    </source>
</evidence>
<dbReference type="InterPro" id="IPR029068">
    <property type="entry name" value="Glyas_Bleomycin-R_OHBP_Dase"/>
</dbReference>
<dbReference type="STRING" id="56193.YP76_03500"/>
<organism evidence="2 3">
    <name type="scientific">Sphingobium chungbukense</name>
    <dbReference type="NCBI Taxonomy" id="56193"/>
    <lineage>
        <taxon>Bacteria</taxon>
        <taxon>Pseudomonadati</taxon>
        <taxon>Pseudomonadota</taxon>
        <taxon>Alphaproteobacteria</taxon>
        <taxon>Sphingomonadales</taxon>
        <taxon>Sphingomonadaceae</taxon>
        <taxon>Sphingobium</taxon>
    </lineage>
</organism>
<dbReference type="AlphaFoldDB" id="A0A0M3AYX5"/>
<sequence length="137" mass="14939">MNEAQSPKGGVVPHLTIANDKAAEAIAFYSRAFGATELMRHVAEGRQRIMHAHLRINGGSLMLNDHFPEMSGGAPAQAPRGVTLHLAVDNADAWWKRATDAGASIRVPIENQFWGERYGQLTDPFGHIWSIGGPIEE</sequence>
<dbReference type="SUPFAM" id="SSF54593">
    <property type="entry name" value="Glyoxalase/Bleomycin resistance protein/Dihydroxybiphenyl dioxygenase"/>
    <property type="match status" value="1"/>
</dbReference>
<evidence type="ECO:0000313" key="2">
    <source>
        <dbReference type="EMBL" id="KKW93744.1"/>
    </source>
</evidence>
<protein>
    <submittedName>
        <fullName evidence="2">Glyoxalase</fullName>
    </submittedName>
</protein>
<dbReference type="PROSITE" id="PS51819">
    <property type="entry name" value="VOC"/>
    <property type="match status" value="1"/>
</dbReference>
<dbReference type="InterPro" id="IPR037523">
    <property type="entry name" value="VOC_core"/>
</dbReference>
<dbReference type="Pfam" id="PF00903">
    <property type="entry name" value="Glyoxalase"/>
    <property type="match status" value="1"/>
</dbReference>
<dbReference type="Gene3D" id="3.10.180.10">
    <property type="entry name" value="2,3-Dihydroxybiphenyl 1,2-Dioxygenase, domain 1"/>
    <property type="match status" value="1"/>
</dbReference>
<evidence type="ECO:0000313" key="3">
    <source>
        <dbReference type="Proteomes" id="UP000033874"/>
    </source>
</evidence>
<dbReference type="PANTHER" id="PTHR34109">
    <property type="entry name" value="BNAUNNG04460D PROTEIN-RELATED"/>
    <property type="match status" value="1"/>
</dbReference>
<reference evidence="2 3" key="1">
    <citation type="submission" date="2015-04" db="EMBL/GenBank/DDBJ databases">
        <title>Genome sequence of aromatic hydrocarbons-degrading Sphingobium chungbukense DJ77.</title>
        <authorList>
            <person name="Kim Y.-C."/>
            <person name="Chae J.-C."/>
        </authorList>
    </citation>
    <scope>NUCLEOTIDE SEQUENCE [LARGE SCALE GENOMIC DNA]</scope>
    <source>
        <strain evidence="2 3">DJ77</strain>
    </source>
</reference>
<dbReference type="Proteomes" id="UP000033874">
    <property type="component" value="Unassembled WGS sequence"/>
</dbReference>
<feature type="domain" description="VOC" evidence="1">
    <location>
        <begin position="11"/>
        <end position="134"/>
    </location>
</feature>
<dbReference type="PANTHER" id="PTHR34109:SF1">
    <property type="entry name" value="VOC DOMAIN-CONTAINING PROTEIN"/>
    <property type="match status" value="1"/>
</dbReference>
<dbReference type="CDD" id="cd07246">
    <property type="entry name" value="VOC_like"/>
    <property type="match status" value="1"/>
</dbReference>
<dbReference type="EMBL" id="LBIC01000001">
    <property type="protein sequence ID" value="KKW93744.1"/>
    <property type="molecule type" value="Genomic_DNA"/>
</dbReference>